<proteinExistence type="predicted"/>
<dbReference type="SUPFAM" id="SSF52540">
    <property type="entry name" value="P-loop containing nucleoside triphosphate hydrolases"/>
    <property type="match status" value="1"/>
</dbReference>
<feature type="disulfide bond" evidence="5">
    <location>
        <begin position="616"/>
        <end position="625"/>
    </location>
</feature>
<dbReference type="PROSITE" id="PS00022">
    <property type="entry name" value="EGF_1"/>
    <property type="match status" value="8"/>
</dbReference>
<feature type="domain" description="EGF-like" evidence="6">
    <location>
        <begin position="369"/>
        <end position="405"/>
    </location>
</feature>
<dbReference type="InterPro" id="IPR027417">
    <property type="entry name" value="P-loop_NTPase"/>
</dbReference>
<feature type="domain" description="EGF-like" evidence="6">
    <location>
        <begin position="294"/>
        <end position="329"/>
    </location>
</feature>
<feature type="disulfide bond" evidence="5">
    <location>
        <begin position="395"/>
        <end position="404"/>
    </location>
</feature>
<dbReference type="InterPro" id="IPR051355">
    <property type="entry name" value="Notch/Slit_guidance"/>
</dbReference>
<dbReference type="Pfam" id="PF00008">
    <property type="entry name" value="EGF"/>
    <property type="match status" value="7"/>
</dbReference>
<dbReference type="SMART" id="SM00179">
    <property type="entry name" value="EGF_CA"/>
    <property type="match status" value="14"/>
</dbReference>
<feature type="disulfide bond" evidence="5">
    <location>
        <begin position="358"/>
        <end position="367"/>
    </location>
</feature>
<feature type="disulfide bond" evidence="5">
    <location>
        <begin position="303"/>
        <end position="320"/>
    </location>
</feature>
<dbReference type="InterPro" id="IPR001881">
    <property type="entry name" value="EGF-like_Ca-bd_dom"/>
</dbReference>
<feature type="disulfide bond" evidence="5">
    <location>
        <begin position="249"/>
        <end position="258"/>
    </location>
</feature>
<feature type="disulfide bond" evidence="5">
    <location>
        <begin position="501"/>
        <end position="510"/>
    </location>
</feature>
<dbReference type="PANTHER" id="PTHR45836">
    <property type="entry name" value="SLIT HOMOLOG"/>
    <property type="match status" value="1"/>
</dbReference>
<dbReference type="Gene3D" id="3.40.50.300">
    <property type="entry name" value="P-loop containing nucleotide triphosphate hydrolases"/>
    <property type="match status" value="1"/>
</dbReference>
<evidence type="ECO:0000256" key="5">
    <source>
        <dbReference type="PROSITE-ProRule" id="PRU00076"/>
    </source>
</evidence>
<protein>
    <submittedName>
        <fullName evidence="7">Oidioi.mRNA.OKI2018_I69.chr2.g4682.t1.cds</fullName>
    </submittedName>
</protein>
<keyword evidence="2" id="KW-0732">Signal</keyword>
<feature type="disulfide bond" evidence="5">
    <location>
        <begin position="82"/>
        <end position="92"/>
    </location>
</feature>
<feature type="domain" description="EGF-like" evidence="6">
    <location>
        <begin position="440"/>
        <end position="476"/>
    </location>
</feature>
<keyword evidence="1 5" id="KW-0245">EGF-like domain</keyword>
<dbReference type="SMART" id="SM00181">
    <property type="entry name" value="EGF"/>
    <property type="match status" value="16"/>
</dbReference>
<dbReference type="PROSITE" id="PS01186">
    <property type="entry name" value="EGF_2"/>
    <property type="match status" value="5"/>
</dbReference>
<gene>
    <name evidence="7" type="ORF">OKIOD_LOCUS13447</name>
</gene>
<keyword evidence="3" id="KW-0677">Repeat</keyword>
<dbReference type="CDD" id="cd00054">
    <property type="entry name" value="EGF_CA"/>
    <property type="match status" value="4"/>
</dbReference>
<dbReference type="InterPro" id="IPR000742">
    <property type="entry name" value="EGF"/>
</dbReference>
<evidence type="ECO:0000256" key="1">
    <source>
        <dbReference type="ARBA" id="ARBA00022536"/>
    </source>
</evidence>
<feature type="domain" description="EGF-like" evidence="6">
    <location>
        <begin position="332"/>
        <end position="368"/>
    </location>
</feature>
<comment type="caution">
    <text evidence="5">Lacks conserved residue(s) required for the propagation of feature annotation.</text>
</comment>
<feature type="domain" description="EGF-like" evidence="6">
    <location>
        <begin position="553"/>
        <end position="586"/>
    </location>
</feature>
<evidence type="ECO:0000256" key="2">
    <source>
        <dbReference type="ARBA" id="ARBA00022729"/>
    </source>
</evidence>
<name>A0ABN7T1W6_OIKDI</name>
<evidence type="ECO:0000313" key="7">
    <source>
        <dbReference type="EMBL" id="CAG5110267.1"/>
    </source>
</evidence>
<feature type="domain" description="EGF-like" evidence="6">
    <location>
        <begin position="42"/>
        <end position="78"/>
    </location>
</feature>
<keyword evidence="8" id="KW-1185">Reference proteome</keyword>
<feature type="domain" description="EGF-like" evidence="6">
    <location>
        <begin position="223"/>
        <end position="259"/>
    </location>
</feature>
<feature type="domain" description="EGF-like" evidence="6">
    <location>
        <begin position="149"/>
        <end position="187"/>
    </location>
</feature>
<evidence type="ECO:0000256" key="3">
    <source>
        <dbReference type="ARBA" id="ARBA00022737"/>
    </source>
</evidence>
<dbReference type="Gene3D" id="2.10.25.10">
    <property type="entry name" value="Laminin"/>
    <property type="match status" value="14"/>
</dbReference>
<dbReference type="EMBL" id="OU015567">
    <property type="protein sequence ID" value="CAG5110267.1"/>
    <property type="molecule type" value="Genomic_DNA"/>
</dbReference>
<feature type="domain" description="EGF-like" evidence="6">
    <location>
        <begin position="589"/>
        <end position="626"/>
    </location>
</feature>
<feature type="disulfide bond" evidence="5">
    <location>
        <begin position="104"/>
        <end position="113"/>
    </location>
</feature>
<reference evidence="7 8" key="1">
    <citation type="submission" date="2021-04" db="EMBL/GenBank/DDBJ databases">
        <authorList>
            <person name="Bliznina A."/>
        </authorList>
    </citation>
    <scope>NUCLEOTIDE SEQUENCE [LARGE SCALE GENOMIC DNA]</scope>
</reference>
<feature type="domain" description="EGF-like" evidence="6">
    <location>
        <begin position="79"/>
        <end position="114"/>
    </location>
</feature>
<dbReference type="PANTHER" id="PTHR45836:SF13">
    <property type="entry name" value="PROTEIN CRUMBS"/>
    <property type="match status" value="1"/>
</dbReference>
<evidence type="ECO:0000313" key="8">
    <source>
        <dbReference type="Proteomes" id="UP001158576"/>
    </source>
</evidence>
<evidence type="ECO:0000259" key="6">
    <source>
        <dbReference type="PROSITE" id="PS50026"/>
    </source>
</evidence>
<dbReference type="SUPFAM" id="SSF57196">
    <property type="entry name" value="EGF/Laminin"/>
    <property type="match status" value="14"/>
</dbReference>
<feature type="disulfide bond" evidence="5">
    <location>
        <begin position="68"/>
        <end position="77"/>
    </location>
</feature>
<accession>A0ABN7T1W6</accession>
<evidence type="ECO:0000256" key="4">
    <source>
        <dbReference type="ARBA" id="ARBA00023157"/>
    </source>
</evidence>
<organism evidence="7 8">
    <name type="scientific">Oikopleura dioica</name>
    <name type="common">Tunicate</name>
    <dbReference type="NCBI Taxonomy" id="34765"/>
    <lineage>
        <taxon>Eukaryota</taxon>
        <taxon>Metazoa</taxon>
        <taxon>Chordata</taxon>
        <taxon>Tunicata</taxon>
        <taxon>Appendicularia</taxon>
        <taxon>Copelata</taxon>
        <taxon>Oikopleuridae</taxon>
        <taxon>Oikopleura</taxon>
    </lineage>
</organism>
<dbReference type="Proteomes" id="UP001158576">
    <property type="component" value="Chromosome 2"/>
</dbReference>
<sequence length="1041" mass="115533">MTVSRNRRIAQAVAVGVSLVALSSTITSPILYGKYELNDEGDTNVCSENPCKNNGQCSIDGDGYICACNEGFSGANCEINPCDQSLCVNGECYAVDDENFACKCDDGFSGDLCEITPCSNNPCQYGTCEIVNGEYSCSCNTGFSGKNCTIDPCSGDICQNGAICDFDKDDGTFICKCSPEFTGSLCEKEPCASKPCLYEGVCSVSGDGYACLCPGGFSGDNCEITLCTNNPCKNTGECLIEGNSYTCLCPPDFSGKNCETTPCDHDPCENGKCTIEDGNWYCDCDDGFGGDFCDKNICDSGVCKNDASCVYDEEKKEYECICKEGFIGQHCETELCNPNPCMNGGSCHVNGTSYDCSCPQGFYGENCQKTPCTNNPCENAGECTFDENGSFTCSCKDGYSGSLCEIDPCFDHECVFGSCQVDGAGYICNCDSGYSGEFCELDRCHDYPCENNSTCILHVDFAECDCLPGFFGDFCEKDHCYNNTCENGRCEAGEDSYTCDCRIGFSGEFCEITPCDKKPCAYGECSYFGPIWSCECPTELFSGRDCSITPCNNTNPDLPPACFNDGECSMNGDDFVCKCPEFYTGERCETFPCMDRPCQNGGACQNTGDDSFTCECPEDVTGDLCENLPPVTNTCFNTECDGVCIEMDDGPRCFENQLVGFWNNNNNEHSVTCGNAYLPYMLTTPEIEVHHIEIEPTYKLNEYFINTHGCGAQGNCRASFAKEEISSKTFDAENLSTAEEESCVLKTKLADFDELPLIILTSNPGSGNTWSRLLIETATGYYSGSVYNELTMFKNGFIGELEPPTSGRTVVVKSHSNSNSENADGIVMVIRNPYDSFKADFNRQMSSTHTGQVDPKIYNKTEWEQFIEPRAKRWASSVSWFPKYAKEVNIPIKTIFYENLLQDSSKEMSKFLDWYSDNFQIEIPDRENRLSCMSESQGAFYRKKEPLKFEIFKPKMKTTVNYYIKRVIKFYEENNFETGLLETYLKDTDEEEDPEILHDYEKSDERRQKHMIASIDEKVELRKLNKINPLHIYYRSNPMLC</sequence>
<dbReference type="PROSITE" id="PS50026">
    <property type="entry name" value="EGF_3"/>
    <property type="match status" value="12"/>
</dbReference>
<feature type="domain" description="EGF-like" evidence="6">
    <location>
        <begin position="481"/>
        <end position="511"/>
    </location>
</feature>
<feature type="disulfide bond" evidence="5">
    <location>
        <begin position="466"/>
        <end position="475"/>
    </location>
</feature>
<keyword evidence="4 5" id="KW-1015">Disulfide bond</keyword>
<feature type="domain" description="EGF-like" evidence="6">
    <location>
        <begin position="188"/>
        <end position="220"/>
    </location>
</feature>
<feature type="disulfide bond" evidence="5">
    <location>
        <begin position="158"/>
        <end position="175"/>
    </location>
</feature>
<feature type="disulfide bond" evidence="5">
    <location>
        <begin position="177"/>
        <end position="186"/>
    </location>
</feature>